<feature type="compositionally biased region" description="Low complexity" evidence="1">
    <location>
        <begin position="199"/>
        <end position="210"/>
    </location>
</feature>
<name>A0A420YGD4_9PEZI</name>
<feature type="compositionally biased region" description="Low complexity" evidence="1">
    <location>
        <begin position="456"/>
        <end position="469"/>
    </location>
</feature>
<feature type="region of interest" description="Disordered" evidence="1">
    <location>
        <begin position="325"/>
        <end position="372"/>
    </location>
</feature>
<evidence type="ECO:0000313" key="3">
    <source>
        <dbReference type="EMBL" id="RKU46930.1"/>
    </source>
</evidence>
<proteinExistence type="predicted"/>
<dbReference type="GO" id="GO:0005737">
    <property type="term" value="C:cytoplasm"/>
    <property type="evidence" value="ECO:0007669"/>
    <property type="project" value="TreeGrafter"/>
</dbReference>
<dbReference type="PANTHER" id="PTHR15921">
    <property type="entry name" value="PRE-MRNA CLEAVAGE COMPLEX II"/>
    <property type="match status" value="1"/>
</dbReference>
<sequence length="727" mass="78574">MSLSDKAAEVAEDYRHALEDLTANSRYEISNLTVVARENTEHALAIADTLAAHIKNVTPQRKLPALYVLDSIVKNVGTPYTIFFGRKLYQIFMGAYATVDPQTRRKMDEMLKTWKEPVPGSIDTRPVFPPDIVQPIENALIKIRTAALEAQQASQRGQALLLNRGRPVPQPHRNTPTPPGFRPGSQQPGAPYAQPPPQYQQGPPVQQSYPIHHGQPPYPSTSTPQPTAAAYGAPMPPYQQQAPGPDLYGAAPPPGLSTDQLRIDIQHIIGMAKNQFAQTPHDREIQTRLKALLDLQSLVQTQNLNQDQSVLVKNQVAKLAVDLRPAAPPSMPPQPGYPSLQQSTPVPPVVAVAPPPPSASAPPPQAGGAPLSLDALLGKGALASLLAGVNKSATGTPTATPPVPAPPVPVPPPVAAAIRSPVPAPVAPTPPPPTQDPTALLAMLRQSGLLPPPSQTGPTSSSAPPIGSVAPPPPPPAPVVPQAPPPSILPPGLDLASLLASVTKQQQQPVFHDPASDIQLTHHSLKLFRPHLLPLIHEDLGPPCTQCGRRFRTDEEGKRKKTAHMDWHFRVHQRIAEAERRGQHRSWYVDEQDWVHSKEVIDADYVAPEASNISDQQGGADGRREGGQKAKKLQYIPVPEDSRVNTVCPICQEKFEMKWLDEAQEWVWMDALRTGDRAYHVSCYGEAMGSSARSGTPARGTPEPGILGKRKAEEQLVGVKKEVKLEY</sequence>
<dbReference type="CDD" id="cd16982">
    <property type="entry name" value="CID_Pcf11"/>
    <property type="match status" value="1"/>
</dbReference>
<dbReference type="InterPro" id="IPR054127">
    <property type="entry name" value="Pcf11_C"/>
</dbReference>
<dbReference type="PANTHER" id="PTHR15921:SF3">
    <property type="entry name" value="PRE-MRNA CLEAVAGE COMPLEX 2 PROTEIN PCF11"/>
    <property type="match status" value="1"/>
</dbReference>
<dbReference type="InterPro" id="IPR045154">
    <property type="entry name" value="PCF11-like"/>
</dbReference>
<feature type="compositionally biased region" description="Low complexity" evidence="1">
    <location>
        <begin position="183"/>
        <end position="192"/>
    </location>
</feature>
<feature type="region of interest" description="Disordered" evidence="1">
    <location>
        <begin position="164"/>
        <end position="247"/>
    </location>
</feature>
<feature type="region of interest" description="Disordered" evidence="1">
    <location>
        <begin position="448"/>
        <end position="488"/>
    </location>
</feature>
<dbReference type="FunFam" id="1.25.40.90:FF:000016">
    <property type="entry name" value="mRNA cleavage factor complex component Pcf11"/>
    <property type="match status" value="1"/>
</dbReference>
<feature type="compositionally biased region" description="Pro residues" evidence="1">
    <location>
        <begin position="345"/>
        <end position="365"/>
    </location>
</feature>
<dbReference type="GO" id="GO:0000993">
    <property type="term" value="F:RNA polymerase II complex binding"/>
    <property type="evidence" value="ECO:0007669"/>
    <property type="project" value="InterPro"/>
</dbReference>
<dbReference type="InterPro" id="IPR008942">
    <property type="entry name" value="ENTH_VHS"/>
</dbReference>
<dbReference type="Gene3D" id="1.25.40.90">
    <property type="match status" value="1"/>
</dbReference>
<dbReference type="GO" id="GO:0005849">
    <property type="term" value="C:mRNA cleavage factor complex"/>
    <property type="evidence" value="ECO:0007669"/>
    <property type="project" value="InterPro"/>
</dbReference>
<accession>A0A420YGD4</accession>
<feature type="compositionally biased region" description="Pro residues" evidence="1">
    <location>
        <begin position="326"/>
        <end position="336"/>
    </location>
</feature>
<evidence type="ECO:0000313" key="4">
    <source>
        <dbReference type="Proteomes" id="UP000275385"/>
    </source>
</evidence>
<feature type="compositionally biased region" description="Low complexity" evidence="1">
    <location>
        <begin position="220"/>
        <end position="231"/>
    </location>
</feature>
<evidence type="ECO:0000259" key="2">
    <source>
        <dbReference type="PROSITE" id="PS51391"/>
    </source>
</evidence>
<dbReference type="SMART" id="SM00582">
    <property type="entry name" value="RPR"/>
    <property type="match status" value="1"/>
</dbReference>
<dbReference type="InterPro" id="IPR047415">
    <property type="entry name" value="Pcf11_CID"/>
</dbReference>
<reference evidence="3 4" key="1">
    <citation type="submission" date="2018-08" db="EMBL/GenBank/DDBJ databases">
        <title>Draft genome of the lignicolous fungus Coniochaeta pulveracea.</title>
        <authorList>
            <person name="Borstlap C.J."/>
            <person name="De Witt R.N."/>
            <person name="Botha A."/>
            <person name="Volschenk H."/>
        </authorList>
    </citation>
    <scope>NUCLEOTIDE SEQUENCE [LARGE SCALE GENOMIC DNA]</scope>
    <source>
        <strain evidence="3 4">CAB683</strain>
    </source>
</reference>
<feature type="region of interest" description="Disordered" evidence="1">
    <location>
        <begin position="689"/>
        <end position="710"/>
    </location>
</feature>
<feature type="compositionally biased region" description="Pro residues" evidence="1">
    <location>
        <begin position="470"/>
        <end position="488"/>
    </location>
</feature>
<feature type="domain" description="CID" evidence="2">
    <location>
        <begin position="6"/>
        <end position="144"/>
    </location>
</feature>
<evidence type="ECO:0000256" key="1">
    <source>
        <dbReference type="SAM" id="MobiDB-lite"/>
    </source>
</evidence>
<organism evidence="3 4">
    <name type="scientific">Coniochaeta pulveracea</name>
    <dbReference type="NCBI Taxonomy" id="177199"/>
    <lineage>
        <taxon>Eukaryota</taxon>
        <taxon>Fungi</taxon>
        <taxon>Dikarya</taxon>
        <taxon>Ascomycota</taxon>
        <taxon>Pezizomycotina</taxon>
        <taxon>Sordariomycetes</taxon>
        <taxon>Sordariomycetidae</taxon>
        <taxon>Coniochaetales</taxon>
        <taxon>Coniochaetaceae</taxon>
        <taxon>Coniochaeta</taxon>
    </lineage>
</organism>
<dbReference type="InterPro" id="IPR021605">
    <property type="entry name" value="Pcf11_Clp1-ID"/>
</dbReference>
<dbReference type="STRING" id="177199.A0A420YGD4"/>
<dbReference type="Pfam" id="PF04818">
    <property type="entry name" value="CID"/>
    <property type="match status" value="1"/>
</dbReference>
<dbReference type="Proteomes" id="UP000275385">
    <property type="component" value="Unassembled WGS sequence"/>
</dbReference>
<dbReference type="Pfam" id="PF11526">
    <property type="entry name" value="Pfc11_Clp1_ID"/>
    <property type="match status" value="1"/>
</dbReference>
<dbReference type="Pfam" id="PF21936">
    <property type="entry name" value="Pcf11_C"/>
    <property type="match status" value="1"/>
</dbReference>
<dbReference type="EMBL" id="QVQW01000011">
    <property type="protein sequence ID" value="RKU46930.1"/>
    <property type="molecule type" value="Genomic_DNA"/>
</dbReference>
<keyword evidence="4" id="KW-1185">Reference proteome</keyword>
<protein>
    <recommendedName>
        <fullName evidence="2">CID domain-containing protein</fullName>
    </recommendedName>
</protein>
<comment type="caution">
    <text evidence="3">The sequence shown here is derived from an EMBL/GenBank/DDBJ whole genome shotgun (WGS) entry which is preliminary data.</text>
</comment>
<dbReference type="OrthoDB" id="343582at2759"/>
<dbReference type="GO" id="GO:0031124">
    <property type="term" value="P:mRNA 3'-end processing"/>
    <property type="evidence" value="ECO:0007669"/>
    <property type="project" value="InterPro"/>
</dbReference>
<dbReference type="GO" id="GO:0003729">
    <property type="term" value="F:mRNA binding"/>
    <property type="evidence" value="ECO:0007669"/>
    <property type="project" value="InterPro"/>
</dbReference>
<dbReference type="SUPFAM" id="SSF48464">
    <property type="entry name" value="ENTH/VHS domain"/>
    <property type="match status" value="1"/>
</dbReference>
<gene>
    <name evidence="3" type="ORF">DL546_004116</name>
</gene>
<dbReference type="PROSITE" id="PS51391">
    <property type="entry name" value="CID"/>
    <property type="match status" value="1"/>
</dbReference>
<dbReference type="InterPro" id="IPR006569">
    <property type="entry name" value="CID_dom"/>
</dbReference>
<dbReference type="AlphaFoldDB" id="A0A420YGD4"/>
<dbReference type="GO" id="GO:0006369">
    <property type="term" value="P:termination of RNA polymerase II transcription"/>
    <property type="evidence" value="ECO:0007669"/>
    <property type="project" value="InterPro"/>
</dbReference>